<reference evidence="1 2" key="1">
    <citation type="journal article" date="2025" name="Microbiol. Resour. Announc.">
        <title>Draft genome sequences for Neonectria magnoliae and Neonectria punicea, canker pathogens of Liriodendron tulipifera and Acer saccharum in West Virginia.</title>
        <authorList>
            <person name="Petronek H.M."/>
            <person name="Kasson M.T."/>
            <person name="Metheny A.M."/>
            <person name="Stauder C.M."/>
            <person name="Lovett B."/>
            <person name="Lynch S.C."/>
            <person name="Garnas J.R."/>
            <person name="Kasson L.R."/>
            <person name="Stajich J.E."/>
        </authorList>
    </citation>
    <scope>NUCLEOTIDE SEQUENCE [LARGE SCALE GENOMIC DNA]</scope>
    <source>
        <strain evidence="1 2">NRRL 64651</strain>
    </source>
</reference>
<sequence length="191" mass="21706">MPEVLLNLAIIRPVNSTLTQDLERYTRAMLMIFFEATWNAMADAFRVDEPRKVVIIYPGSGVAMQILWKPFFGWVILVASASLSDIAFTILASRIQSLCGVRVDLRDTVIAPMRLDMSDAYGSVPSLCNFTKPSGSEKEVRLHFAMVADFESEEQDHERHTKWCWMRVVTDMSDNESNNTELEELVLPTRA</sequence>
<evidence type="ECO:0000313" key="1">
    <source>
        <dbReference type="EMBL" id="KAK7429180.1"/>
    </source>
</evidence>
<proteinExistence type="predicted"/>
<name>A0ABR1I6L1_9HYPO</name>
<dbReference type="EMBL" id="JAZAVK010000032">
    <property type="protein sequence ID" value="KAK7429180.1"/>
    <property type="molecule type" value="Genomic_DNA"/>
</dbReference>
<accession>A0ABR1I6L1</accession>
<keyword evidence="2" id="KW-1185">Reference proteome</keyword>
<gene>
    <name evidence="1" type="ORF">QQZ08_004395</name>
</gene>
<organism evidence="1 2">
    <name type="scientific">Neonectria magnoliae</name>
    <dbReference type="NCBI Taxonomy" id="2732573"/>
    <lineage>
        <taxon>Eukaryota</taxon>
        <taxon>Fungi</taxon>
        <taxon>Dikarya</taxon>
        <taxon>Ascomycota</taxon>
        <taxon>Pezizomycotina</taxon>
        <taxon>Sordariomycetes</taxon>
        <taxon>Hypocreomycetidae</taxon>
        <taxon>Hypocreales</taxon>
        <taxon>Nectriaceae</taxon>
        <taxon>Neonectria</taxon>
    </lineage>
</organism>
<protein>
    <submittedName>
        <fullName evidence="1">Uncharacterized protein</fullName>
    </submittedName>
</protein>
<dbReference type="Proteomes" id="UP001498421">
    <property type="component" value="Unassembled WGS sequence"/>
</dbReference>
<comment type="caution">
    <text evidence="1">The sequence shown here is derived from an EMBL/GenBank/DDBJ whole genome shotgun (WGS) entry which is preliminary data.</text>
</comment>
<evidence type="ECO:0000313" key="2">
    <source>
        <dbReference type="Proteomes" id="UP001498421"/>
    </source>
</evidence>